<dbReference type="RefSeq" id="WP_013538382.1">
    <property type="nucleotide sequence ID" value="NC_014926.1"/>
</dbReference>
<dbReference type="eggNOG" id="COG0438">
    <property type="taxonomic scope" value="Bacteria"/>
</dbReference>
<evidence type="ECO:0000256" key="1">
    <source>
        <dbReference type="ARBA" id="ARBA00022676"/>
    </source>
</evidence>
<dbReference type="AlphaFoldDB" id="E8T5E3"/>
<protein>
    <submittedName>
        <fullName evidence="4">Glycosyl transferase group 1</fullName>
    </submittedName>
</protein>
<dbReference type="Pfam" id="PF00534">
    <property type="entry name" value="Glycos_transf_1"/>
    <property type="match status" value="1"/>
</dbReference>
<accession>E8T5E3</accession>
<dbReference type="OrthoDB" id="9804196at2"/>
<evidence type="ECO:0000256" key="2">
    <source>
        <dbReference type="ARBA" id="ARBA00022679"/>
    </source>
</evidence>
<dbReference type="HOGENOM" id="CLU_782410_0_0_0"/>
<gene>
    <name evidence="4" type="ordered locus">Theam_1641</name>
</gene>
<dbReference type="Gene3D" id="3.40.50.2000">
    <property type="entry name" value="Glycogen Phosphorylase B"/>
    <property type="match status" value="2"/>
</dbReference>
<keyword evidence="1" id="KW-0328">Glycosyltransferase</keyword>
<keyword evidence="2 4" id="KW-0808">Transferase</keyword>
<feature type="domain" description="Glycosyl transferase family 1" evidence="3">
    <location>
        <begin position="169"/>
        <end position="335"/>
    </location>
</feature>
<organism evidence="4 5">
    <name type="scientific">Thermovibrio ammonificans (strain DSM 15698 / JCM 12110 / HB-1)</name>
    <dbReference type="NCBI Taxonomy" id="648996"/>
    <lineage>
        <taxon>Bacteria</taxon>
        <taxon>Pseudomonadati</taxon>
        <taxon>Aquificota</taxon>
        <taxon>Aquificia</taxon>
        <taxon>Desulfurobacteriales</taxon>
        <taxon>Desulfurobacteriaceae</taxon>
        <taxon>Thermovibrio</taxon>
    </lineage>
</organism>
<dbReference type="KEGG" id="tam:Theam_1641"/>
<sequence length="362" mass="39812">MARKALVVLDERWNSALTDLGLKIARSLNCRVTVAALKGYPAFSRAAELGLETLPIEDPRRGLPLKAFLSFKKAVEAVKPQVVVTIRGDEMLFAALLKKRHGYKLFRVHGHAKGIRNTLLNRFIHKRFVNGVVVSSRRLLNDVVAPLEKLLIPGIVDTSLFSFSQEARHRWRRRLGVPAELPLIGVVARFDPVKGHDLLFKALHAVKNQRWKLVVVGREEGVSLRQLKELAASLGILERIAFFTDRVADLPGLLSACDIGVVPSKGSEVVLRAPLEFMACRTCLVATAVGALPEVIAPPWGRLVKPSADGIALGLSSLLKLGAERLLELGKAAQEVAREKYSFEALSPRIDRFICSGVRNGQ</sequence>
<dbReference type="STRING" id="648996.Theam_1641"/>
<proteinExistence type="predicted"/>
<keyword evidence="5" id="KW-1185">Reference proteome</keyword>
<dbReference type="GO" id="GO:0016757">
    <property type="term" value="F:glycosyltransferase activity"/>
    <property type="evidence" value="ECO:0007669"/>
    <property type="project" value="UniProtKB-KW"/>
</dbReference>
<dbReference type="SUPFAM" id="SSF53756">
    <property type="entry name" value="UDP-Glycosyltransferase/glycogen phosphorylase"/>
    <property type="match status" value="1"/>
</dbReference>
<name>E8T5E3_THEA1</name>
<dbReference type="PANTHER" id="PTHR12526">
    <property type="entry name" value="GLYCOSYLTRANSFERASE"/>
    <property type="match status" value="1"/>
</dbReference>
<dbReference type="PANTHER" id="PTHR12526:SF510">
    <property type="entry name" value="D-INOSITOL 3-PHOSPHATE GLYCOSYLTRANSFERASE"/>
    <property type="match status" value="1"/>
</dbReference>
<evidence type="ECO:0000259" key="3">
    <source>
        <dbReference type="Pfam" id="PF00534"/>
    </source>
</evidence>
<evidence type="ECO:0000313" key="5">
    <source>
        <dbReference type="Proteomes" id="UP000006362"/>
    </source>
</evidence>
<dbReference type="CDD" id="cd03801">
    <property type="entry name" value="GT4_PimA-like"/>
    <property type="match status" value="1"/>
</dbReference>
<dbReference type="InterPro" id="IPR001296">
    <property type="entry name" value="Glyco_trans_1"/>
</dbReference>
<evidence type="ECO:0000313" key="4">
    <source>
        <dbReference type="EMBL" id="ADU97597.1"/>
    </source>
</evidence>
<dbReference type="EMBL" id="CP002444">
    <property type="protein sequence ID" value="ADU97597.1"/>
    <property type="molecule type" value="Genomic_DNA"/>
</dbReference>
<dbReference type="Proteomes" id="UP000006362">
    <property type="component" value="Chromosome"/>
</dbReference>
<reference evidence="4" key="1">
    <citation type="submission" date="2011-01" db="EMBL/GenBank/DDBJ databases">
        <title>Complete sequence of chromosome of Thermovibrio ammonificans HB-1.</title>
        <authorList>
            <consortium name="US DOE Joint Genome Institute"/>
            <person name="Lucas S."/>
            <person name="Copeland A."/>
            <person name="Lapidus A."/>
            <person name="Cheng J.-F."/>
            <person name="Goodwin L."/>
            <person name="Pitluck S."/>
            <person name="Davenport K."/>
            <person name="Detter J.C."/>
            <person name="Han C."/>
            <person name="Tapia R."/>
            <person name="Land M."/>
            <person name="Hauser L."/>
            <person name="Kyrpides N."/>
            <person name="Ivanova N."/>
            <person name="Ovchinnikova G."/>
            <person name="Vetriani C."/>
            <person name="Woyke T."/>
        </authorList>
    </citation>
    <scope>NUCLEOTIDE SEQUENCE [LARGE SCALE GENOMIC DNA]</scope>
    <source>
        <strain evidence="4">HB-1</strain>
    </source>
</reference>